<organism evidence="1 2">
    <name type="scientific">Evansella tamaricis</name>
    <dbReference type="NCBI Taxonomy" id="2069301"/>
    <lineage>
        <taxon>Bacteria</taxon>
        <taxon>Bacillati</taxon>
        <taxon>Bacillota</taxon>
        <taxon>Bacilli</taxon>
        <taxon>Bacillales</taxon>
        <taxon>Bacillaceae</taxon>
        <taxon>Evansella</taxon>
    </lineage>
</organism>
<dbReference type="Proteomes" id="UP000784880">
    <property type="component" value="Unassembled WGS sequence"/>
</dbReference>
<dbReference type="RefSeq" id="WP_217066707.1">
    <property type="nucleotide sequence ID" value="NZ_JAHQCS010000101.1"/>
</dbReference>
<evidence type="ECO:0000313" key="2">
    <source>
        <dbReference type="Proteomes" id="UP000784880"/>
    </source>
</evidence>
<comment type="caution">
    <text evidence="1">The sequence shown here is derived from an EMBL/GenBank/DDBJ whole genome shotgun (WGS) entry which is preliminary data.</text>
</comment>
<proteinExistence type="predicted"/>
<reference evidence="1 2" key="1">
    <citation type="submission" date="2021-06" db="EMBL/GenBank/DDBJ databases">
        <title>Bacillus sp. RD4P76, an endophyte from a halophyte.</title>
        <authorList>
            <person name="Sun J.-Q."/>
        </authorList>
    </citation>
    <scope>NUCLEOTIDE SEQUENCE [LARGE SCALE GENOMIC DNA]</scope>
    <source>
        <strain evidence="1 2">CGMCC 1.15917</strain>
    </source>
</reference>
<sequence>MRMRSLVAIGAGAYAVSRNKNMRKQLQKRMTPIVSSIEGIIPKGRTIKRFRKQMMKIIS</sequence>
<gene>
    <name evidence="1" type="ORF">KS419_12345</name>
</gene>
<keyword evidence="2" id="KW-1185">Reference proteome</keyword>
<protein>
    <submittedName>
        <fullName evidence="1">Uncharacterized protein</fullName>
    </submittedName>
</protein>
<evidence type="ECO:0000313" key="1">
    <source>
        <dbReference type="EMBL" id="MBU9712532.1"/>
    </source>
</evidence>
<accession>A0ABS6JFS0</accession>
<dbReference type="EMBL" id="JAHQCS010000101">
    <property type="protein sequence ID" value="MBU9712532.1"/>
    <property type="molecule type" value="Genomic_DNA"/>
</dbReference>
<name>A0ABS6JFS0_9BACI</name>